<evidence type="ECO:0000313" key="11">
    <source>
        <dbReference type="Proteomes" id="UP000049855"/>
    </source>
</evidence>
<evidence type="ECO:0000313" key="10">
    <source>
        <dbReference type="EMBL" id="CQR71481.1"/>
    </source>
</evidence>
<dbReference type="PANTHER" id="PTHR34982:SF1">
    <property type="entry name" value="FLAGELLAR ASSEMBLY PROTEIN FLIH"/>
    <property type="match status" value="1"/>
</dbReference>
<dbReference type="EMBL" id="CTRP01000004">
    <property type="protein sequence ID" value="CQR71481.1"/>
    <property type="molecule type" value="Genomic_DNA"/>
</dbReference>
<evidence type="ECO:0000256" key="3">
    <source>
        <dbReference type="ARBA" id="ARBA00022448"/>
    </source>
</evidence>
<keyword evidence="11" id="KW-1185">Reference proteome</keyword>
<dbReference type="InterPro" id="IPR018035">
    <property type="entry name" value="Flagellar_FliH/T3SS_HrpE"/>
</dbReference>
<dbReference type="PANTHER" id="PTHR34982">
    <property type="entry name" value="YOP PROTEINS TRANSLOCATION PROTEIN L"/>
    <property type="match status" value="1"/>
</dbReference>
<comment type="similarity">
    <text evidence="2">Belongs to the FliH family.</text>
</comment>
<name>A0A0U1KVS6_9FIRM</name>
<protein>
    <submittedName>
        <fullName evidence="10">Flagellar assembly protein FliH</fullName>
    </submittedName>
</protein>
<feature type="compositionally biased region" description="Basic and acidic residues" evidence="8">
    <location>
        <begin position="85"/>
        <end position="101"/>
    </location>
</feature>
<keyword evidence="3" id="KW-0813">Transport</keyword>
<dbReference type="AlphaFoldDB" id="A0A0U1KVS6"/>
<keyword evidence="7" id="KW-0175">Coiled coil</keyword>
<evidence type="ECO:0000256" key="7">
    <source>
        <dbReference type="SAM" id="Coils"/>
    </source>
</evidence>
<accession>A0A0U1KVS6</accession>
<evidence type="ECO:0000256" key="2">
    <source>
        <dbReference type="ARBA" id="ARBA00006602"/>
    </source>
</evidence>
<keyword evidence="5" id="KW-0653">Protein transport</keyword>
<dbReference type="SUPFAM" id="SSF160527">
    <property type="entry name" value="V-type ATPase subunit E-like"/>
    <property type="match status" value="1"/>
</dbReference>
<gene>
    <name evidence="10" type="ORF">SpAn4DRAFT_3986</name>
</gene>
<evidence type="ECO:0000256" key="4">
    <source>
        <dbReference type="ARBA" id="ARBA00022795"/>
    </source>
</evidence>
<evidence type="ECO:0000256" key="6">
    <source>
        <dbReference type="ARBA" id="ARBA00023225"/>
    </source>
</evidence>
<organism evidence="10 11">
    <name type="scientific">Sporomusa ovata</name>
    <dbReference type="NCBI Taxonomy" id="2378"/>
    <lineage>
        <taxon>Bacteria</taxon>
        <taxon>Bacillati</taxon>
        <taxon>Bacillota</taxon>
        <taxon>Negativicutes</taxon>
        <taxon>Selenomonadales</taxon>
        <taxon>Sporomusaceae</taxon>
        <taxon>Sporomusa</taxon>
    </lineage>
</organism>
<keyword evidence="10" id="KW-0282">Flagellum</keyword>
<reference evidence="11" key="1">
    <citation type="submission" date="2015-03" db="EMBL/GenBank/DDBJ databases">
        <authorList>
            <person name="Nijsse Bart"/>
        </authorList>
    </citation>
    <scope>NUCLEOTIDE SEQUENCE [LARGE SCALE GENOMIC DNA]</scope>
</reference>
<keyword evidence="10" id="KW-0966">Cell projection</keyword>
<dbReference type="InterPro" id="IPR051472">
    <property type="entry name" value="T3SS_Stator/FliH"/>
</dbReference>
<sequence>MSKIIKSVLCQRKSPVIIKHRPLSVPEPVVVQEKQSLPAPPPEIDLEAIRSEAEAIMAKAQTTAAQCLSEAESKAKEIAQQAQKAYDEAHTQGHQEGREQGYQEGYNQGNQTALADMQQTMQLSLEKAQHLIQTAEQEAAKMFLDAERQIVEIALAIASKIVAREIADNPTTILPILKEALDKVSDQEQITIRVNPEDYEMVLMAKRDLQLMLKRDNTITITADHTVALGGCIIETALGTVDARLDTKLELVHKALEDVLP</sequence>
<dbReference type="GO" id="GO:0044781">
    <property type="term" value="P:bacterial-type flagellum organization"/>
    <property type="evidence" value="ECO:0007669"/>
    <property type="project" value="UniProtKB-KW"/>
</dbReference>
<dbReference type="GO" id="GO:0005829">
    <property type="term" value="C:cytosol"/>
    <property type="evidence" value="ECO:0007669"/>
    <property type="project" value="TreeGrafter"/>
</dbReference>
<feature type="domain" description="Flagellar assembly protein FliH/Type III secretion system HrpE" evidence="9">
    <location>
        <begin position="125"/>
        <end position="250"/>
    </location>
</feature>
<evidence type="ECO:0000256" key="5">
    <source>
        <dbReference type="ARBA" id="ARBA00022927"/>
    </source>
</evidence>
<keyword evidence="10" id="KW-0969">Cilium</keyword>
<feature type="coiled-coil region" evidence="7">
    <location>
        <begin position="118"/>
        <end position="145"/>
    </location>
</feature>
<keyword evidence="4" id="KW-1005">Bacterial flagellum biogenesis</keyword>
<dbReference type="Pfam" id="PF02108">
    <property type="entry name" value="FliH"/>
    <property type="match status" value="1"/>
</dbReference>
<feature type="region of interest" description="Disordered" evidence="8">
    <location>
        <begin position="79"/>
        <end position="104"/>
    </location>
</feature>
<dbReference type="GO" id="GO:0015031">
    <property type="term" value="P:protein transport"/>
    <property type="evidence" value="ECO:0007669"/>
    <property type="project" value="UniProtKB-KW"/>
</dbReference>
<dbReference type="RefSeq" id="WP_021167577.1">
    <property type="nucleotide sequence ID" value="NZ_CTRP01000004.1"/>
</dbReference>
<keyword evidence="6" id="KW-1006">Bacterial flagellum protein export</keyword>
<evidence type="ECO:0000256" key="8">
    <source>
        <dbReference type="SAM" id="MobiDB-lite"/>
    </source>
</evidence>
<evidence type="ECO:0000256" key="1">
    <source>
        <dbReference type="ARBA" id="ARBA00003041"/>
    </source>
</evidence>
<proteinExistence type="inferred from homology"/>
<dbReference type="Proteomes" id="UP000049855">
    <property type="component" value="Unassembled WGS sequence"/>
</dbReference>
<evidence type="ECO:0000259" key="9">
    <source>
        <dbReference type="Pfam" id="PF02108"/>
    </source>
</evidence>
<comment type="function">
    <text evidence="1">Needed for flagellar regrowth and assembly.</text>
</comment>